<feature type="transmembrane region" description="Helical" evidence="12">
    <location>
        <begin position="406"/>
        <end position="424"/>
    </location>
</feature>
<organism evidence="14 15">
    <name type="scientific">Paenibacillus albidus</name>
    <dbReference type="NCBI Taxonomy" id="2041023"/>
    <lineage>
        <taxon>Bacteria</taxon>
        <taxon>Bacillati</taxon>
        <taxon>Bacillota</taxon>
        <taxon>Bacilli</taxon>
        <taxon>Bacillales</taxon>
        <taxon>Paenibacillaceae</taxon>
        <taxon>Paenibacillus</taxon>
    </lineage>
</organism>
<keyword evidence="8" id="KW-0067">ATP-binding</keyword>
<keyword evidence="11 12" id="KW-0472">Membrane</keyword>
<evidence type="ECO:0000256" key="4">
    <source>
        <dbReference type="ARBA" id="ARBA00022448"/>
    </source>
</evidence>
<protein>
    <recommendedName>
        <fullName evidence="13">ABC transporter domain-containing protein</fullName>
    </recommendedName>
</protein>
<dbReference type="GO" id="GO:0005524">
    <property type="term" value="F:ATP binding"/>
    <property type="evidence" value="ECO:0007669"/>
    <property type="project" value="UniProtKB-KW"/>
</dbReference>
<feature type="domain" description="ABC transporter" evidence="13">
    <location>
        <begin position="3"/>
        <end position="232"/>
    </location>
</feature>
<dbReference type="PANTHER" id="PTHR43553:SF27">
    <property type="entry name" value="ENERGY-COUPLING FACTOR TRANSPORTER ATP-BINDING PROTEIN ECFA2"/>
    <property type="match status" value="1"/>
</dbReference>
<keyword evidence="6 12" id="KW-0812">Transmembrane</keyword>
<keyword evidence="5" id="KW-1003">Cell membrane</keyword>
<dbReference type="PANTHER" id="PTHR43553">
    <property type="entry name" value="HEAVY METAL TRANSPORTER"/>
    <property type="match status" value="1"/>
</dbReference>
<dbReference type="InterPro" id="IPR003439">
    <property type="entry name" value="ABC_transporter-like_ATP-bd"/>
</dbReference>
<evidence type="ECO:0000313" key="14">
    <source>
        <dbReference type="EMBL" id="GGF97293.1"/>
    </source>
</evidence>
<dbReference type="Gene3D" id="3.40.50.300">
    <property type="entry name" value="P-loop containing nucleotide triphosphate hydrolases"/>
    <property type="match status" value="1"/>
</dbReference>
<evidence type="ECO:0000256" key="10">
    <source>
        <dbReference type="ARBA" id="ARBA00022989"/>
    </source>
</evidence>
<name>A0A917FS10_9BACL</name>
<accession>A0A917FS10</accession>
<dbReference type="InterPro" id="IPR015856">
    <property type="entry name" value="ABC_transpr_CbiO/EcfA_su"/>
</dbReference>
<dbReference type="CDD" id="cd16914">
    <property type="entry name" value="EcfT"/>
    <property type="match status" value="1"/>
</dbReference>
<sequence>MRIQLENVFYQYDRKPALHGICLNIEQGSLTVLCGVTGSGKSTLLRLIAGLEQPDSGSISCGENDEESARPIASMVFQQPETQLFASTVYKDIEYGLEQHRVPKPLWQERVRSALAQVGLPYESYSRRSPFLLSGGEKRRVCIAGAIAAHPGLLVLDEPTAGLDPPAAAALLDKVQQLRADGLTIVIGTHDLDSFLPLADQVVLLSQGAVCYSGSVDPLNADPGPLYAAGLTAPAYIRIGRTLRERGRLEPQHKPRSLDELLSGLRSHPLPIPGSSREPGTTISAGHLLSGEKRQLPPIPPKAPEPETAARTDRWLSLDPRVKWLGMALGSIVILRMGALLPLLLATAMIGGLLLSAEIPWKRMLRFFRPFLVMFLFLWLLSALSWDSPDFTLGPLGFSGEGFLQGGLAVLRFLLLIAIGFLFTETTTGAPLREGLEWAIAPLERLGIRTRNWSLAISITLQFVPWILERLAQLQLALRSRGRQKGRLAHWTPRQISLLIVPLLILVISMGDELATAIDSRGYDPRKKRTPSYVLVWLTRDTIALVCIVLSAAVLWVCS</sequence>
<evidence type="ECO:0000256" key="8">
    <source>
        <dbReference type="ARBA" id="ARBA00022840"/>
    </source>
</evidence>
<dbReference type="SUPFAM" id="SSF52540">
    <property type="entry name" value="P-loop containing nucleoside triphosphate hydrolases"/>
    <property type="match status" value="1"/>
</dbReference>
<evidence type="ECO:0000256" key="3">
    <source>
        <dbReference type="ARBA" id="ARBA00005417"/>
    </source>
</evidence>
<comment type="similarity">
    <text evidence="3">Belongs to the ABC transporter superfamily.</text>
</comment>
<dbReference type="Pfam" id="PF02361">
    <property type="entry name" value="CbiQ"/>
    <property type="match status" value="1"/>
</dbReference>
<reference evidence="14" key="1">
    <citation type="journal article" date="2014" name="Int. J. Syst. Evol. Microbiol.">
        <title>Complete genome sequence of Corynebacterium casei LMG S-19264T (=DSM 44701T), isolated from a smear-ripened cheese.</title>
        <authorList>
            <consortium name="US DOE Joint Genome Institute (JGI-PGF)"/>
            <person name="Walter F."/>
            <person name="Albersmeier A."/>
            <person name="Kalinowski J."/>
            <person name="Ruckert C."/>
        </authorList>
    </citation>
    <scope>NUCLEOTIDE SEQUENCE</scope>
    <source>
        <strain evidence="14">CGMCC 1.16134</strain>
    </source>
</reference>
<dbReference type="Pfam" id="PF00005">
    <property type="entry name" value="ABC_tran"/>
    <property type="match status" value="1"/>
</dbReference>
<feature type="transmembrane region" description="Helical" evidence="12">
    <location>
        <begin position="324"/>
        <end position="355"/>
    </location>
</feature>
<dbReference type="GO" id="GO:0042626">
    <property type="term" value="F:ATPase-coupled transmembrane transporter activity"/>
    <property type="evidence" value="ECO:0007669"/>
    <property type="project" value="TreeGrafter"/>
</dbReference>
<dbReference type="PROSITE" id="PS50893">
    <property type="entry name" value="ABC_TRANSPORTER_2"/>
    <property type="match status" value="1"/>
</dbReference>
<dbReference type="InterPro" id="IPR050095">
    <property type="entry name" value="ECF_ABC_transporter_ATP-bd"/>
</dbReference>
<comment type="caution">
    <text evidence="14">The sequence shown here is derived from an EMBL/GenBank/DDBJ whole genome shotgun (WGS) entry which is preliminary data.</text>
</comment>
<proteinExistence type="inferred from homology"/>
<keyword evidence="4" id="KW-0813">Transport</keyword>
<dbReference type="GO" id="GO:0043190">
    <property type="term" value="C:ATP-binding cassette (ABC) transporter complex"/>
    <property type="evidence" value="ECO:0007669"/>
    <property type="project" value="TreeGrafter"/>
</dbReference>
<gene>
    <name evidence="14" type="ORF">GCM10010912_47560</name>
</gene>
<dbReference type="SMART" id="SM00382">
    <property type="entry name" value="AAA"/>
    <property type="match status" value="1"/>
</dbReference>
<keyword evidence="9" id="KW-1278">Translocase</keyword>
<dbReference type="EMBL" id="BMKR01000025">
    <property type="protein sequence ID" value="GGF97293.1"/>
    <property type="molecule type" value="Genomic_DNA"/>
</dbReference>
<keyword evidence="10 12" id="KW-1133">Transmembrane helix</keyword>
<dbReference type="CDD" id="cd03225">
    <property type="entry name" value="ABC_cobalt_CbiO_domain1"/>
    <property type="match status" value="1"/>
</dbReference>
<evidence type="ECO:0000256" key="2">
    <source>
        <dbReference type="ARBA" id="ARBA00004202"/>
    </source>
</evidence>
<feature type="transmembrane region" description="Helical" evidence="12">
    <location>
        <begin position="492"/>
        <end position="511"/>
    </location>
</feature>
<keyword evidence="15" id="KW-1185">Reference proteome</keyword>
<dbReference type="RefSeq" id="WP_189029370.1">
    <property type="nucleotide sequence ID" value="NZ_BMKR01000025.1"/>
</dbReference>
<evidence type="ECO:0000256" key="5">
    <source>
        <dbReference type="ARBA" id="ARBA00022475"/>
    </source>
</evidence>
<feature type="transmembrane region" description="Helical" evidence="12">
    <location>
        <begin position="367"/>
        <end position="386"/>
    </location>
</feature>
<evidence type="ECO:0000256" key="11">
    <source>
        <dbReference type="ARBA" id="ARBA00023136"/>
    </source>
</evidence>
<evidence type="ECO:0000256" key="7">
    <source>
        <dbReference type="ARBA" id="ARBA00022741"/>
    </source>
</evidence>
<dbReference type="InterPro" id="IPR003593">
    <property type="entry name" value="AAA+_ATPase"/>
</dbReference>
<evidence type="ECO:0000256" key="9">
    <source>
        <dbReference type="ARBA" id="ARBA00022967"/>
    </source>
</evidence>
<dbReference type="Proteomes" id="UP000637643">
    <property type="component" value="Unassembled WGS sequence"/>
</dbReference>
<dbReference type="InterPro" id="IPR027417">
    <property type="entry name" value="P-loop_NTPase"/>
</dbReference>
<dbReference type="PROSITE" id="PS00211">
    <property type="entry name" value="ABC_TRANSPORTER_1"/>
    <property type="match status" value="1"/>
</dbReference>
<evidence type="ECO:0000313" key="15">
    <source>
        <dbReference type="Proteomes" id="UP000637643"/>
    </source>
</evidence>
<feature type="transmembrane region" description="Helical" evidence="12">
    <location>
        <begin position="532"/>
        <end position="557"/>
    </location>
</feature>
<evidence type="ECO:0000256" key="6">
    <source>
        <dbReference type="ARBA" id="ARBA00022692"/>
    </source>
</evidence>
<evidence type="ECO:0000259" key="13">
    <source>
        <dbReference type="PROSITE" id="PS50893"/>
    </source>
</evidence>
<dbReference type="InterPro" id="IPR003339">
    <property type="entry name" value="ABC/ECF_trnsptr_transmembrane"/>
</dbReference>
<reference evidence="14" key="2">
    <citation type="submission" date="2020-09" db="EMBL/GenBank/DDBJ databases">
        <authorList>
            <person name="Sun Q."/>
            <person name="Zhou Y."/>
        </authorList>
    </citation>
    <scope>NUCLEOTIDE SEQUENCE</scope>
    <source>
        <strain evidence="14">CGMCC 1.16134</strain>
    </source>
</reference>
<comment type="subcellular location">
    <subcellularLocation>
        <location evidence="2">Cell membrane</location>
        <topology evidence="2">Peripheral membrane protein</topology>
    </subcellularLocation>
    <subcellularLocation>
        <location evidence="1">Membrane</location>
        <topology evidence="1">Multi-pass membrane protein</topology>
    </subcellularLocation>
</comment>
<dbReference type="InterPro" id="IPR017871">
    <property type="entry name" value="ABC_transporter-like_CS"/>
</dbReference>
<dbReference type="AlphaFoldDB" id="A0A917FS10"/>
<keyword evidence="7" id="KW-0547">Nucleotide-binding</keyword>
<evidence type="ECO:0000256" key="1">
    <source>
        <dbReference type="ARBA" id="ARBA00004141"/>
    </source>
</evidence>
<evidence type="ECO:0000256" key="12">
    <source>
        <dbReference type="SAM" id="Phobius"/>
    </source>
</evidence>
<dbReference type="GO" id="GO:0016887">
    <property type="term" value="F:ATP hydrolysis activity"/>
    <property type="evidence" value="ECO:0007669"/>
    <property type="project" value="InterPro"/>
</dbReference>